<name>A0A8J3CV09_9PROT</name>
<feature type="signal peptide" evidence="1">
    <location>
        <begin position="1"/>
        <end position="32"/>
    </location>
</feature>
<dbReference type="Proteomes" id="UP000634004">
    <property type="component" value="Unassembled WGS sequence"/>
</dbReference>
<protein>
    <submittedName>
        <fullName evidence="2">Uncharacterized protein</fullName>
    </submittedName>
</protein>
<dbReference type="EMBL" id="BMZH01000018">
    <property type="protein sequence ID" value="GHB03918.1"/>
    <property type="molecule type" value="Genomic_DNA"/>
</dbReference>
<dbReference type="AlphaFoldDB" id="A0A8J3CV09"/>
<evidence type="ECO:0000313" key="2">
    <source>
        <dbReference type="EMBL" id="GHB03918.1"/>
    </source>
</evidence>
<evidence type="ECO:0000313" key="3">
    <source>
        <dbReference type="Proteomes" id="UP000634004"/>
    </source>
</evidence>
<feature type="chain" id="PRO_5035254922" evidence="1">
    <location>
        <begin position="33"/>
        <end position="240"/>
    </location>
</feature>
<comment type="caution">
    <text evidence="2">The sequence shown here is derived from an EMBL/GenBank/DDBJ whole genome shotgun (WGS) entry which is preliminary data.</text>
</comment>
<accession>A0A8J3CV09</accession>
<proteinExistence type="predicted"/>
<gene>
    <name evidence="2" type="ORF">GCM10009069_28140</name>
</gene>
<organism evidence="2 3">
    <name type="scientific">Algimonas arctica</name>
    <dbReference type="NCBI Taxonomy" id="1479486"/>
    <lineage>
        <taxon>Bacteria</taxon>
        <taxon>Pseudomonadati</taxon>
        <taxon>Pseudomonadota</taxon>
        <taxon>Alphaproteobacteria</taxon>
        <taxon>Maricaulales</taxon>
        <taxon>Robiginitomaculaceae</taxon>
        <taxon>Algimonas</taxon>
    </lineage>
</organism>
<reference evidence="2" key="1">
    <citation type="journal article" date="2014" name="Int. J. Syst. Evol. Microbiol.">
        <title>Complete genome sequence of Corynebacterium casei LMG S-19264T (=DSM 44701T), isolated from a smear-ripened cheese.</title>
        <authorList>
            <consortium name="US DOE Joint Genome Institute (JGI-PGF)"/>
            <person name="Walter F."/>
            <person name="Albersmeier A."/>
            <person name="Kalinowski J."/>
            <person name="Ruckert C."/>
        </authorList>
    </citation>
    <scope>NUCLEOTIDE SEQUENCE</scope>
    <source>
        <strain evidence="2">KCTC 32513</strain>
    </source>
</reference>
<reference evidence="2" key="2">
    <citation type="submission" date="2020-09" db="EMBL/GenBank/DDBJ databases">
        <authorList>
            <person name="Sun Q."/>
            <person name="Kim S."/>
        </authorList>
    </citation>
    <scope>NUCLEOTIDE SEQUENCE</scope>
    <source>
        <strain evidence="2">KCTC 32513</strain>
    </source>
</reference>
<keyword evidence="1" id="KW-0732">Signal</keyword>
<evidence type="ECO:0000256" key="1">
    <source>
        <dbReference type="SAM" id="SignalP"/>
    </source>
</evidence>
<sequence length="240" mass="26041">MNIITRGNRALAILALTGLFGLSALSAQNAKAEPEPDSIEAISTALGIDVADNMCGGSRKSTTATAKMLSMATLAQTKPNRIDPASTVSQKSTAMDHSHIPVAVPEGVPSPRLSATLTRDVMSGYNLRLHIDQYEMTAPPIAVAMENLMAPRINASTGFIQGHAHLYINGEKIQRVYGNSIHIPATQFREGMNQLNITINNHAHMFWTYEDKEIISSLFVNTGTSKLVTYRFDSFPAVIE</sequence>
<dbReference type="RefSeq" id="WP_189499525.1">
    <property type="nucleotide sequence ID" value="NZ_BMZH01000018.1"/>
</dbReference>
<keyword evidence="3" id="KW-1185">Reference proteome</keyword>